<evidence type="ECO:0000313" key="2">
    <source>
        <dbReference type="EMBL" id="EDO31066.1"/>
    </source>
</evidence>
<dbReference type="EMBL" id="DS469941">
    <property type="protein sequence ID" value="EDO31066.1"/>
    <property type="molecule type" value="Genomic_DNA"/>
</dbReference>
<dbReference type="InParanoid" id="A7SZ05"/>
<proteinExistence type="predicted"/>
<feature type="region of interest" description="Disordered" evidence="1">
    <location>
        <begin position="182"/>
        <end position="206"/>
    </location>
</feature>
<organism evidence="2 3">
    <name type="scientific">Nematostella vectensis</name>
    <name type="common">Starlet sea anemone</name>
    <dbReference type="NCBI Taxonomy" id="45351"/>
    <lineage>
        <taxon>Eukaryota</taxon>
        <taxon>Metazoa</taxon>
        <taxon>Cnidaria</taxon>
        <taxon>Anthozoa</taxon>
        <taxon>Hexacorallia</taxon>
        <taxon>Actiniaria</taxon>
        <taxon>Edwardsiidae</taxon>
        <taxon>Nematostella</taxon>
    </lineage>
</organism>
<sequence>MGVSRINSMMKNFIHGTNLKDNGKKFTNHSARNTLVGKLKKARVERSGIARVTGHRNLQSIDDYDEGDEEEQCELSHANSKPISGIGLGNQPLPVPSTSRFGFSRNEDATLAPEFTFADQQIRTANVRPQREVLQNSPSIQQEFSSSQMSSAARVSMGAQVQTNTFHHCTVHFNFTQQQQPASTAQFQVRKRRNVIESDSDDDLMG</sequence>
<gene>
    <name evidence="2" type="ORF">NEMVEDRAFT_v1g219755</name>
</gene>
<protein>
    <submittedName>
        <fullName evidence="2">Uncharacterized protein</fullName>
    </submittedName>
</protein>
<dbReference type="InterPro" id="IPR011010">
    <property type="entry name" value="DNA_brk_join_enz"/>
</dbReference>
<name>A7SZ05_NEMVE</name>
<dbReference type="GO" id="GO:0003677">
    <property type="term" value="F:DNA binding"/>
    <property type="evidence" value="ECO:0007669"/>
    <property type="project" value="InterPro"/>
</dbReference>
<reference evidence="2 3" key="1">
    <citation type="journal article" date="2007" name="Science">
        <title>Sea anemone genome reveals ancestral eumetazoan gene repertoire and genomic organization.</title>
        <authorList>
            <person name="Putnam N.H."/>
            <person name="Srivastava M."/>
            <person name="Hellsten U."/>
            <person name="Dirks B."/>
            <person name="Chapman J."/>
            <person name="Salamov A."/>
            <person name="Terry A."/>
            <person name="Shapiro H."/>
            <person name="Lindquist E."/>
            <person name="Kapitonov V.V."/>
            <person name="Jurka J."/>
            <person name="Genikhovich G."/>
            <person name="Grigoriev I.V."/>
            <person name="Lucas S.M."/>
            <person name="Steele R.E."/>
            <person name="Finnerty J.R."/>
            <person name="Technau U."/>
            <person name="Martindale M.Q."/>
            <person name="Rokhsar D.S."/>
        </authorList>
    </citation>
    <scope>NUCLEOTIDE SEQUENCE [LARGE SCALE GENOMIC DNA]</scope>
    <source>
        <strain evidence="3">CH2 X CH6</strain>
    </source>
</reference>
<keyword evidence="3" id="KW-1185">Reference proteome</keyword>
<evidence type="ECO:0000256" key="1">
    <source>
        <dbReference type="SAM" id="MobiDB-lite"/>
    </source>
</evidence>
<dbReference type="AlphaFoldDB" id="A7SZ05"/>
<accession>A7SZ05</accession>
<evidence type="ECO:0000313" key="3">
    <source>
        <dbReference type="Proteomes" id="UP000001593"/>
    </source>
</evidence>
<dbReference type="SUPFAM" id="SSF56349">
    <property type="entry name" value="DNA breaking-rejoining enzymes"/>
    <property type="match status" value="1"/>
</dbReference>
<dbReference type="HOGENOM" id="CLU_1333337_0_0_1"/>
<dbReference type="Proteomes" id="UP000001593">
    <property type="component" value="Unassembled WGS sequence"/>
</dbReference>